<comment type="caution">
    <text evidence="3">The sequence shown here is derived from an EMBL/GenBank/DDBJ whole genome shotgun (WGS) entry which is preliminary data.</text>
</comment>
<evidence type="ECO:0000259" key="2">
    <source>
        <dbReference type="Pfam" id="PF24883"/>
    </source>
</evidence>
<evidence type="ECO:0000256" key="1">
    <source>
        <dbReference type="ARBA" id="ARBA00022737"/>
    </source>
</evidence>
<dbReference type="SUPFAM" id="SSF52540">
    <property type="entry name" value="P-loop containing nucleoside triphosphate hydrolases"/>
    <property type="match status" value="1"/>
</dbReference>
<accession>A0AAD5RNB0</accession>
<protein>
    <recommendedName>
        <fullName evidence="2">Nephrocystin 3-like N-terminal domain-containing protein</fullName>
    </recommendedName>
</protein>
<dbReference type="InterPro" id="IPR056884">
    <property type="entry name" value="NPHP3-like_N"/>
</dbReference>
<dbReference type="InterPro" id="IPR027417">
    <property type="entry name" value="P-loop_NTPase"/>
</dbReference>
<sequence>MIQEPMLYPADGYSIPNREKTGQLIREDSAFILPWARSGISPPALISRQKLTECGVGCLCYEGIPYSSARPSVGVLARFMIGRGIGRPVSSRMQHPAIEDLQKCRPPAQLRIGSSWAPVREYVKTGLLFSRPAVHDIHRLRSSSVLTYLPPPPLPTKRFNASQKKEVKKIDKNWKGEVPSLEDLLTTTESSRRAFEASQSRTEKWFLALGDNLLKYGRAFDVFIQQYPDITSVVWGTVRILITVRSSPPHHHRCTTSCRFGKTGAKPCMMTRTCIALQAISQDSETSKVCGEGLVQVVEGSLKWRAVVDSFPESRDFEESLVELYSAILRFIVPARHHYEKTKTARFRSAFTGKAGRLEERLCDLKSRSEHLVSLLVFRGFWGRLEIPQKSRFTGSDWVPTSCNPLAWEDLQLPSIEQALQDHRDHAKISRIRTWLDVSQSPIAVAAARRTKSPLPGTCKWFLEAEEYQEWTREGCKTPLCVTGAPGSGKSALALYLVDELSGTDDLLLYHFFDAVADPPQSSPAAFVTHLLSQVLNRWQEVLGQKPDNTDASRHLSALLRLAHTFSTPLDCLLAPLCSCLVSLLESQSRKTTIIVDGLDECEISREENRSDMREFWEGLQGLCSSGKLQVILSFRPQNPWTGIVGDFQHIKIDGRNRNDIRLLVQRELARFRHLANYAAIEDTIADRANSCFLWARMALNHVDKVKAIKDLEQRLNEFPRTLKGVYRGMSKQALQNMDERERDNRARLMGMLCVSRRPLKPASLFRFVMGTDDQCFGSAMDFVLDLCLPFLRQIGNGHVGFFHGSVREYLVDHEMSTELDHVNLAESHADLAEKCLKLLMDEKYGSPETIGNMLRKFLDEDSARKVRHHGDDDLDYAYAADQWQYHLMRASPVSNGLVKLSNSFLHAFQFVYWGQHEWQFEQGMKFPYINVESELLEWRGKLSDSQKELLVLSDFFSGPYLRLSDWYSSNHPKLLKYLCLIPLGQYYFYTMKIAERNQVRERVVHGLTEELGPEDPTTLRQRAEYQVKLIDARKFEEGLSEFREIVDIQRRVVGPSKKDLFQTELYRAACHWYLNDFPGATETLKESLEGLERIANDTDYLYVSTRYTLGCVLLWEGQLEAAREEFGWIWKTVTTLYGKEHFFAITVETSLSSVFRRLAMFESAIEGMEHAYETRKKLYGGTSSNSLLLIAASGLAITYRDGGREKDAETLLTDLDDLGLVDEAPLDIQRQIRHVQALLVYDKGEKEQAVAKLQAILMDIERDSTTRSSLWVRTTLATIFRVDMDDEPGALSLFDNFVMDKDGDERGEKAQNDPGTEATMPIRRERARTLDGEPDPVEVLRIAEQALKLVRDVSVEAADRMLDEKGLKWVRRADFWMPNGGPIDSGNMKGP</sequence>
<dbReference type="Proteomes" id="UP001201980">
    <property type="component" value="Unassembled WGS sequence"/>
</dbReference>
<feature type="domain" description="Nephrocystin 3-like N-terminal" evidence="2">
    <location>
        <begin position="457"/>
        <end position="626"/>
    </location>
</feature>
<dbReference type="Gene3D" id="3.40.50.300">
    <property type="entry name" value="P-loop containing nucleotide triphosphate hydrolases"/>
    <property type="match status" value="1"/>
</dbReference>
<dbReference type="Gene3D" id="1.25.40.10">
    <property type="entry name" value="Tetratricopeptide repeat domain"/>
    <property type="match status" value="1"/>
</dbReference>
<dbReference type="SUPFAM" id="SSF48452">
    <property type="entry name" value="TPR-like"/>
    <property type="match status" value="1"/>
</dbReference>
<reference evidence="3" key="1">
    <citation type="submission" date="2022-07" db="EMBL/GenBank/DDBJ databases">
        <title>Draft genome sequence of Zalerion maritima ATCC 34329, a (micro)plastics degrading marine fungus.</title>
        <authorList>
            <person name="Paco A."/>
            <person name="Goncalves M.F.M."/>
            <person name="Rocha-Santos T.A.P."/>
            <person name="Alves A."/>
        </authorList>
    </citation>
    <scope>NUCLEOTIDE SEQUENCE</scope>
    <source>
        <strain evidence="3">ATCC 34329</strain>
    </source>
</reference>
<organism evidence="3 4">
    <name type="scientific">Zalerion maritima</name>
    <dbReference type="NCBI Taxonomy" id="339359"/>
    <lineage>
        <taxon>Eukaryota</taxon>
        <taxon>Fungi</taxon>
        <taxon>Dikarya</taxon>
        <taxon>Ascomycota</taxon>
        <taxon>Pezizomycotina</taxon>
        <taxon>Sordariomycetes</taxon>
        <taxon>Lulworthiomycetidae</taxon>
        <taxon>Lulworthiales</taxon>
        <taxon>Lulworthiaceae</taxon>
        <taxon>Zalerion</taxon>
    </lineage>
</organism>
<gene>
    <name evidence="3" type="ORF">MKZ38_006773</name>
</gene>
<keyword evidence="4" id="KW-1185">Reference proteome</keyword>
<dbReference type="EMBL" id="JAKWBI020000418">
    <property type="protein sequence ID" value="KAJ2895222.1"/>
    <property type="molecule type" value="Genomic_DNA"/>
</dbReference>
<dbReference type="PANTHER" id="PTHR10039">
    <property type="entry name" value="AMELOGENIN"/>
    <property type="match status" value="1"/>
</dbReference>
<evidence type="ECO:0000313" key="4">
    <source>
        <dbReference type="Proteomes" id="UP001201980"/>
    </source>
</evidence>
<dbReference type="Pfam" id="PF24883">
    <property type="entry name" value="NPHP3_N"/>
    <property type="match status" value="1"/>
</dbReference>
<dbReference type="InterPro" id="IPR011990">
    <property type="entry name" value="TPR-like_helical_dom_sf"/>
</dbReference>
<proteinExistence type="predicted"/>
<evidence type="ECO:0000313" key="3">
    <source>
        <dbReference type="EMBL" id="KAJ2895222.1"/>
    </source>
</evidence>
<name>A0AAD5RNB0_9PEZI</name>
<keyword evidence="1" id="KW-0677">Repeat</keyword>
<dbReference type="PANTHER" id="PTHR10039:SF14">
    <property type="entry name" value="NACHT DOMAIN-CONTAINING PROTEIN"/>
    <property type="match status" value="1"/>
</dbReference>